<evidence type="ECO:0000313" key="14">
    <source>
        <dbReference type="EMBL" id="VDN50424.1"/>
    </source>
</evidence>
<evidence type="ECO:0000256" key="3">
    <source>
        <dbReference type="ARBA" id="ARBA00022475"/>
    </source>
</evidence>
<evidence type="ECO:0000256" key="9">
    <source>
        <dbReference type="ARBA" id="ARBA00023180"/>
    </source>
</evidence>
<evidence type="ECO:0000256" key="6">
    <source>
        <dbReference type="ARBA" id="ARBA00023040"/>
    </source>
</evidence>
<organism evidence="15 17">
    <name type="scientific">Dracunculus medinensis</name>
    <name type="common">Guinea worm</name>
    <dbReference type="NCBI Taxonomy" id="318479"/>
    <lineage>
        <taxon>Eukaryota</taxon>
        <taxon>Metazoa</taxon>
        <taxon>Ecdysozoa</taxon>
        <taxon>Nematoda</taxon>
        <taxon>Chromadorea</taxon>
        <taxon>Rhabditida</taxon>
        <taxon>Spirurina</taxon>
        <taxon>Dracunculoidea</taxon>
        <taxon>Dracunculidae</taxon>
        <taxon>Dracunculus</taxon>
    </lineage>
</organism>
<evidence type="ECO:0000256" key="1">
    <source>
        <dbReference type="ARBA" id="ARBA00004651"/>
    </source>
</evidence>
<evidence type="ECO:0000313" key="15">
    <source>
        <dbReference type="Proteomes" id="UP000038040"/>
    </source>
</evidence>
<dbReference type="PROSITE" id="PS00650">
    <property type="entry name" value="G_PROTEIN_RECEP_F2_2"/>
    <property type="match status" value="1"/>
</dbReference>
<proteinExistence type="inferred from homology"/>
<dbReference type="AlphaFoldDB" id="A0A0N4UA76"/>
<dbReference type="PANTHER" id="PTHR45620">
    <property type="entry name" value="PDF RECEPTOR-LIKE PROTEIN-RELATED"/>
    <property type="match status" value="1"/>
</dbReference>
<evidence type="ECO:0000259" key="12">
    <source>
        <dbReference type="PROSITE" id="PS50227"/>
    </source>
</evidence>
<dbReference type="InterPro" id="IPR050332">
    <property type="entry name" value="GPCR_2"/>
</dbReference>
<dbReference type="Gene3D" id="1.20.1070.10">
    <property type="entry name" value="Rhodopsin 7-helix transmembrane proteins"/>
    <property type="match status" value="1"/>
</dbReference>
<dbReference type="OrthoDB" id="5967113at2759"/>
<dbReference type="PANTHER" id="PTHR45620:SF17">
    <property type="entry name" value="PDF RECEPTOR"/>
    <property type="match status" value="1"/>
</dbReference>
<dbReference type="InterPro" id="IPR001879">
    <property type="entry name" value="GPCR_2_extracellular_dom"/>
</dbReference>
<dbReference type="InterPro" id="IPR017983">
    <property type="entry name" value="GPCR_2_secretin-like_CS"/>
</dbReference>
<dbReference type="PROSITE" id="PS50227">
    <property type="entry name" value="G_PROTEIN_RECEP_F2_3"/>
    <property type="match status" value="1"/>
</dbReference>
<dbReference type="Proteomes" id="UP000038040">
    <property type="component" value="Unplaced"/>
</dbReference>
<keyword evidence="8" id="KW-0675">Receptor</keyword>
<feature type="transmembrane region" description="Helical" evidence="11">
    <location>
        <begin position="364"/>
        <end position="384"/>
    </location>
</feature>
<comment type="subcellular location">
    <subcellularLocation>
        <location evidence="1">Cell membrane</location>
        <topology evidence="1">Multi-pass membrane protein</topology>
    </subcellularLocation>
</comment>
<dbReference type="Pfam" id="PF00002">
    <property type="entry name" value="7tm_2"/>
    <property type="match status" value="1"/>
</dbReference>
<evidence type="ECO:0000256" key="4">
    <source>
        <dbReference type="ARBA" id="ARBA00022692"/>
    </source>
</evidence>
<feature type="transmembrane region" description="Helical" evidence="11">
    <location>
        <begin position="157"/>
        <end position="177"/>
    </location>
</feature>
<gene>
    <name evidence="14" type="ORF">DME_LOCUS397</name>
</gene>
<reference evidence="17" key="1">
    <citation type="submission" date="2017-02" db="UniProtKB">
        <authorList>
            <consortium name="WormBaseParasite"/>
        </authorList>
    </citation>
    <scope>IDENTIFICATION</scope>
</reference>
<evidence type="ECO:0000256" key="10">
    <source>
        <dbReference type="ARBA" id="ARBA00023224"/>
    </source>
</evidence>
<evidence type="ECO:0000259" key="13">
    <source>
        <dbReference type="PROSITE" id="PS50261"/>
    </source>
</evidence>
<feature type="transmembrane region" description="Helical" evidence="11">
    <location>
        <begin position="390"/>
        <end position="417"/>
    </location>
</feature>
<dbReference type="GO" id="GO:0005886">
    <property type="term" value="C:plasma membrane"/>
    <property type="evidence" value="ECO:0007669"/>
    <property type="project" value="UniProtKB-SubCell"/>
</dbReference>
<keyword evidence="5 11" id="KW-1133">Transmembrane helix</keyword>
<dbReference type="GO" id="GO:0007166">
    <property type="term" value="P:cell surface receptor signaling pathway"/>
    <property type="evidence" value="ECO:0007669"/>
    <property type="project" value="InterPro"/>
</dbReference>
<keyword evidence="9" id="KW-0325">Glycoprotein</keyword>
<keyword evidence="6" id="KW-0297">G-protein coupled receptor</keyword>
<protein>
    <submittedName>
        <fullName evidence="17">Calcitonin receptor-like protein 1</fullName>
    </submittedName>
</protein>
<dbReference type="Proteomes" id="UP000274756">
    <property type="component" value="Unassembled WGS sequence"/>
</dbReference>
<comment type="similarity">
    <text evidence="2">Belongs to the G-protein coupled receptor 2 family.</text>
</comment>
<dbReference type="SUPFAM" id="SSF111418">
    <property type="entry name" value="Hormone receptor domain"/>
    <property type="match status" value="1"/>
</dbReference>
<feature type="transmembrane region" description="Helical" evidence="11">
    <location>
        <begin position="274"/>
        <end position="298"/>
    </location>
</feature>
<evidence type="ECO:0000256" key="11">
    <source>
        <dbReference type="SAM" id="Phobius"/>
    </source>
</evidence>
<feature type="domain" description="G-protein coupled receptors family 2 profile 2" evidence="13">
    <location>
        <begin position="152"/>
        <end position="419"/>
    </location>
</feature>
<dbReference type="Pfam" id="PF02793">
    <property type="entry name" value="HRM"/>
    <property type="match status" value="1"/>
</dbReference>
<evidence type="ECO:0000256" key="8">
    <source>
        <dbReference type="ARBA" id="ARBA00023170"/>
    </source>
</evidence>
<dbReference type="PRINTS" id="PR00249">
    <property type="entry name" value="GPCRSECRETIN"/>
</dbReference>
<accession>A0A0N4UA76</accession>
<dbReference type="InterPro" id="IPR000832">
    <property type="entry name" value="GPCR_2_secretin-like"/>
</dbReference>
<keyword evidence="4 11" id="KW-0812">Transmembrane</keyword>
<dbReference type="Gene3D" id="4.10.1240.10">
    <property type="entry name" value="GPCR, family 2, extracellular hormone receptor domain"/>
    <property type="match status" value="1"/>
</dbReference>
<dbReference type="GO" id="GO:0008528">
    <property type="term" value="F:G protein-coupled peptide receptor activity"/>
    <property type="evidence" value="ECO:0007669"/>
    <property type="project" value="TreeGrafter"/>
</dbReference>
<feature type="domain" description="G-protein coupled receptors family 2 profile 1" evidence="12">
    <location>
        <begin position="37"/>
        <end position="129"/>
    </location>
</feature>
<keyword evidence="16" id="KW-1185">Reference proteome</keyword>
<dbReference type="SMART" id="SM00008">
    <property type="entry name" value="HormR"/>
    <property type="match status" value="1"/>
</dbReference>
<reference evidence="14 16" key="2">
    <citation type="submission" date="2018-11" db="EMBL/GenBank/DDBJ databases">
        <authorList>
            <consortium name="Pathogen Informatics"/>
        </authorList>
    </citation>
    <scope>NUCLEOTIDE SEQUENCE [LARGE SCALE GENOMIC DNA]</scope>
</reference>
<dbReference type="InterPro" id="IPR017981">
    <property type="entry name" value="GPCR_2-like_7TM"/>
</dbReference>
<feature type="transmembrane region" description="Helical" evidence="11">
    <location>
        <begin position="232"/>
        <end position="254"/>
    </location>
</feature>
<keyword evidence="7 11" id="KW-0472">Membrane</keyword>
<evidence type="ECO:0000256" key="7">
    <source>
        <dbReference type="ARBA" id="ARBA00023136"/>
    </source>
</evidence>
<dbReference type="PROSITE" id="PS00649">
    <property type="entry name" value="G_PROTEIN_RECEP_F2_1"/>
    <property type="match status" value="1"/>
</dbReference>
<keyword evidence="3" id="KW-1003">Cell membrane</keyword>
<dbReference type="PROSITE" id="PS50261">
    <property type="entry name" value="G_PROTEIN_RECEP_F2_4"/>
    <property type="match status" value="1"/>
</dbReference>
<evidence type="ECO:0000256" key="2">
    <source>
        <dbReference type="ARBA" id="ARBA00005314"/>
    </source>
</evidence>
<evidence type="ECO:0000313" key="17">
    <source>
        <dbReference type="WBParaSite" id="DME_0000403301-mRNA-1"/>
    </source>
</evidence>
<name>A0A0N4UA76_DRAME</name>
<feature type="transmembrane region" description="Helical" evidence="11">
    <location>
        <begin position="189"/>
        <end position="211"/>
    </location>
</feature>
<sequence length="504" mass="58101">MISGNLFYNQPSTSAVESNVWVEIRELEFNRADTMEQCLAALEANSLPTFPDTSDGSLWCNATFDTVLCWPATPANTSITVRCPPLKGLDPAKNITKFCHSSGRWMGKEEGDFSRIHGWTNFTMCFTQEVIDMMMKLTNGSLVIAQEVARNARKLEFVGLGLSLFSLLISIAIFSYFRRLRVFRNLLHLQLMIAILMVVIIRLILYIDLIFTDRLGPAHLNQNGKTINTMVFVCESMFFLLEYFKTVAFCWMFLEGFYLHNQLVFTVFNAEPQLMPYLFVGYGCPLAHTFFWLAVVLYKKRGKVERCLGSYYLEPEFWILDGPRMLELVINLFFICNVIRVLWTKVRETHNTTEVDRMKKSVKAALMLVPLLGIPNIMQTIPFSPTQYNIMYFAIWTYCASFTYMYQGFMISIIFCFTNKEVQSVLKTFYGRYKLQHTSSNNLRRGSRALGNFRQKDDLTNSTATNGNYLVDRYCKKGKKKSDCSAKNLMNSTVPSVRIFKHLL</sequence>
<dbReference type="EMBL" id="UYYG01000003">
    <property type="protein sequence ID" value="VDN50424.1"/>
    <property type="molecule type" value="Genomic_DNA"/>
</dbReference>
<dbReference type="STRING" id="318479.A0A0N4UA76"/>
<evidence type="ECO:0000256" key="5">
    <source>
        <dbReference type="ARBA" id="ARBA00022989"/>
    </source>
</evidence>
<dbReference type="InterPro" id="IPR036445">
    <property type="entry name" value="GPCR_2_extracell_dom_sf"/>
</dbReference>
<dbReference type="WBParaSite" id="DME_0000403301-mRNA-1">
    <property type="protein sequence ID" value="DME_0000403301-mRNA-1"/>
    <property type="gene ID" value="DME_0000403301"/>
</dbReference>
<keyword evidence="10" id="KW-0807">Transducer</keyword>
<dbReference type="GO" id="GO:0007188">
    <property type="term" value="P:adenylate cyclase-modulating G protein-coupled receptor signaling pathway"/>
    <property type="evidence" value="ECO:0007669"/>
    <property type="project" value="TreeGrafter"/>
</dbReference>
<evidence type="ECO:0000313" key="16">
    <source>
        <dbReference type="Proteomes" id="UP000274756"/>
    </source>
</evidence>